<dbReference type="Pfam" id="PF13302">
    <property type="entry name" value="Acetyltransf_3"/>
    <property type="match status" value="1"/>
</dbReference>
<dbReference type="PROSITE" id="PS51186">
    <property type="entry name" value="GNAT"/>
    <property type="match status" value="1"/>
</dbReference>
<organism evidence="5 6">
    <name type="scientific">Ilumatobacter fluminis</name>
    <dbReference type="NCBI Taxonomy" id="467091"/>
    <lineage>
        <taxon>Bacteria</taxon>
        <taxon>Bacillati</taxon>
        <taxon>Actinomycetota</taxon>
        <taxon>Acidimicrobiia</taxon>
        <taxon>Acidimicrobiales</taxon>
        <taxon>Ilumatobacteraceae</taxon>
        <taxon>Ilumatobacter</taxon>
    </lineage>
</organism>
<dbReference type="Proteomes" id="UP000294558">
    <property type="component" value="Unassembled WGS sequence"/>
</dbReference>
<feature type="domain" description="N-acetyltransferase" evidence="4">
    <location>
        <begin position="24"/>
        <end position="196"/>
    </location>
</feature>
<evidence type="ECO:0000313" key="5">
    <source>
        <dbReference type="EMBL" id="TDT15556.1"/>
    </source>
</evidence>
<comment type="similarity">
    <text evidence="3">Belongs to the acetyltransferase family. RimJ subfamily.</text>
</comment>
<evidence type="ECO:0000256" key="1">
    <source>
        <dbReference type="ARBA" id="ARBA00022679"/>
    </source>
</evidence>
<sequence>MSIVRHPSSLFRRQPSPRLYGKRIMLRPIVAGDFPEWNEVRTRNEHWLVPWEPKRPAASADPTRDRSAFEHRCTARERERAADHAYPFGVFVDQRLAGEVNINNVTRGALQSATIGYWIDEARAGRSYIAEAVVVVARYAFEELHLHRLEICIVPRNTNSRRVMEKLDIREEGVALRFLEINGVWEDHVRYGITVEEWTARRDELLAAWVSG</sequence>
<evidence type="ECO:0000256" key="2">
    <source>
        <dbReference type="ARBA" id="ARBA00023315"/>
    </source>
</evidence>
<dbReference type="OrthoDB" id="5242221at2"/>
<evidence type="ECO:0000313" key="6">
    <source>
        <dbReference type="Proteomes" id="UP000294558"/>
    </source>
</evidence>
<protein>
    <submittedName>
        <fullName evidence="5">Ribosomal-protein-alanine N-acetyltransferase</fullName>
    </submittedName>
</protein>
<dbReference type="Gene3D" id="3.40.630.30">
    <property type="match status" value="1"/>
</dbReference>
<comment type="caution">
    <text evidence="5">The sequence shown here is derived from an EMBL/GenBank/DDBJ whole genome shotgun (WGS) entry which is preliminary data.</text>
</comment>
<dbReference type="InterPro" id="IPR051531">
    <property type="entry name" value="N-acetyltransferase"/>
</dbReference>
<dbReference type="PANTHER" id="PTHR43792">
    <property type="entry name" value="GNAT FAMILY, PUTATIVE (AFU_ORTHOLOGUE AFUA_3G00765)-RELATED-RELATED"/>
    <property type="match status" value="1"/>
</dbReference>
<evidence type="ECO:0000259" key="4">
    <source>
        <dbReference type="PROSITE" id="PS51186"/>
    </source>
</evidence>
<keyword evidence="2" id="KW-0012">Acyltransferase</keyword>
<name>A0A4R7HZ74_9ACTN</name>
<proteinExistence type="inferred from homology"/>
<dbReference type="RefSeq" id="WP_133867994.1">
    <property type="nucleotide sequence ID" value="NZ_JAVJPS010000021.1"/>
</dbReference>
<keyword evidence="1 5" id="KW-0808">Transferase</keyword>
<accession>A0A4R7HZ74</accession>
<dbReference type="InterPro" id="IPR000182">
    <property type="entry name" value="GNAT_dom"/>
</dbReference>
<dbReference type="AlphaFoldDB" id="A0A4R7HZ74"/>
<dbReference type="GO" id="GO:0008999">
    <property type="term" value="F:protein-N-terminal-alanine acetyltransferase activity"/>
    <property type="evidence" value="ECO:0007669"/>
    <property type="project" value="TreeGrafter"/>
</dbReference>
<evidence type="ECO:0000256" key="3">
    <source>
        <dbReference type="ARBA" id="ARBA00038502"/>
    </source>
</evidence>
<dbReference type="SUPFAM" id="SSF55729">
    <property type="entry name" value="Acyl-CoA N-acyltransferases (Nat)"/>
    <property type="match status" value="1"/>
</dbReference>
<dbReference type="InterPro" id="IPR016181">
    <property type="entry name" value="Acyl_CoA_acyltransferase"/>
</dbReference>
<dbReference type="EMBL" id="SOAU01000001">
    <property type="protein sequence ID" value="TDT15556.1"/>
    <property type="molecule type" value="Genomic_DNA"/>
</dbReference>
<gene>
    <name evidence="5" type="ORF">BDK89_1128</name>
</gene>
<keyword evidence="6" id="KW-1185">Reference proteome</keyword>
<dbReference type="PANTHER" id="PTHR43792:SF8">
    <property type="entry name" value="[RIBOSOMAL PROTEIN US5]-ALANINE N-ACETYLTRANSFERASE"/>
    <property type="match status" value="1"/>
</dbReference>
<reference evidence="5 6" key="1">
    <citation type="submission" date="2019-03" db="EMBL/GenBank/DDBJ databases">
        <title>Sequencing the genomes of 1000 actinobacteria strains.</title>
        <authorList>
            <person name="Klenk H.-P."/>
        </authorList>
    </citation>
    <scope>NUCLEOTIDE SEQUENCE [LARGE SCALE GENOMIC DNA]</scope>
    <source>
        <strain evidence="5 6">DSM 18936</strain>
    </source>
</reference>
<dbReference type="GO" id="GO:0005737">
    <property type="term" value="C:cytoplasm"/>
    <property type="evidence" value="ECO:0007669"/>
    <property type="project" value="TreeGrafter"/>
</dbReference>